<gene>
    <name evidence="3" type="ORF">ACH4OY_19590</name>
</gene>
<protein>
    <submittedName>
        <fullName evidence="3">FMN-binding protein</fullName>
    </submittedName>
</protein>
<evidence type="ECO:0000256" key="1">
    <source>
        <dbReference type="SAM" id="MobiDB-lite"/>
    </source>
</evidence>
<feature type="compositionally biased region" description="Polar residues" evidence="1">
    <location>
        <begin position="63"/>
        <end position="77"/>
    </location>
</feature>
<proteinExistence type="predicted"/>
<reference evidence="3 4" key="1">
    <citation type="submission" date="2024-10" db="EMBL/GenBank/DDBJ databases">
        <title>The Natural Products Discovery Center: Release of the First 8490 Sequenced Strains for Exploring Actinobacteria Biosynthetic Diversity.</title>
        <authorList>
            <person name="Kalkreuter E."/>
            <person name="Kautsar S.A."/>
            <person name="Yang D."/>
            <person name="Bader C.D."/>
            <person name="Teijaro C.N."/>
            <person name="Fluegel L."/>
            <person name="Davis C.M."/>
            <person name="Simpson J.R."/>
            <person name="Lauterbach L."/>
            <person name="Steele A.D."/>
            <person name="Gui C."/>
            <person name="Meng S."/>
            <person name="Li G."/>
            <person name="Viehrig K."/>
            <person name="Ye F."/>
            <person name="Su P."/>
            <person name="Kiefer A.F."/>
            <person name="Nichols A."/>
            <person name="Cepeda A.J."/>
            <person name="Yan W."/>
            <person name="Fan B."/>
            <person name="Jiang Y."/>
            <person name="Adhikari A."/>
            <person name="Zheng C.-J."/>
            <person name="Schuster L."/>
            <person name="Cowan T.M."/>
            <person name="Smanski M.J."/>
            <person name="Chevrette M.G."/>
            <person name="De Carvalho L.P.S."/>
            <person name="Shen B."/>
        </authorList>
    </citation>
    <scope>NUCLEOTIDE SEQUENCE [LARGE SCALE GENOMIC DNA]</scope>
    <source>
        <strain evidence="3 4">NPDC021253</strain>
    </source>
</reference>
<accession>A0ABW7SMD2</accession>
<evidence type="ECO:0000313" key="4">
    <source>
        <dbReference type="Proteomes" id="UP001611075"/>
    </source>
</evidence>
<evidence type="ECO:0000259" key="2">
    <source>
        <dbReference type="Pfam" id="PF04205"/>
    </source>
</evidence>
<dbReference type="RefSeq" id="WP_396681582.1">
    <property type="nucleotide sequence ID" value="NZ_JBIRPU010000014.1"/>
</dbReference>
<feature type="domain" description="FMN-binding" evidence="2">
    <location>
        <begin position="47"/>
        <end position="81"/>
    </location>
</feature>
<feature type="compositionally biased region" description="Low complexity" evidence="1">
    <location>
        <begin position="24"/>
        <end position="35"/>
    </location>
</feature>
<dbReference type="Pfam" id="PF04205">
    <property type="entry name" value="FMN_bind"/>
    <property type="match status" value="1"/>
</dbReference>
<feature type="compositionally biased region" description="Polar residues" evidence="1">
    <location>
        <begin position="40"/>
        <end position="56"/>
    </location>
</feature>
<comment type="caution">
    <text evidence="3">The sequence shown here is derived from an EMBL/GenBank/DDBJ whole genome shotgun (WGS) entry which is preliminary data.</text>
</comment>
<evidence type="ECO:0000313" key="3">
    <source>
        <dbReference type="EMBL" id="MFI0794867.1"/>
    </source>
</evidence>
<feature type="region of interest" description="Disordered" evidence="1">
    <location>
        <begin position="17"/>
        <end position="84"/>
    </location>
</feature>
<name>A0ABW7SMD2_9ACTN</name>
<keyword evidence="4" id="KW-1185">Reference proteome</keyword>
<organism evidence="3 4">
    <name type="scientific">Micromonospora rubida</name>
    <dbReference type="NCBI Taxonomy" id="2697657"/>
    <lineage>
        <taxon>Bacteria</taxon>
        <taxon>Bacillati</taxon>
        <taxon>Actinomycetota</taxon>
        <taxon>Actinomycetes</taxon>
        <taxon>Micromonosporales</taxon>
        <taxon>Micromonosporaceae</taxon>
        <taxon>Micromonospora</taxon>
    </lineage>
</organism>
<dbReference type="Proteomes" id="UP001611075">
    <property type="component" value="Unassembled WGS sequence"/>
</dbReference>
<sequence length="84" mass="8484">MADGAALAMTPQVRGLFGGAAPVGDATGTTLTDGTPARPSGQQPSTVRTYTEQNESVDLDTVSGATATSTSCRQSLQAALDRAR</sequence>
<dbReference type="EMBL" id="JBIRPU010000014">
    <property type="protein sequence ID" value="MFI0794867.1"/>
    <property type="molecule type" value="Genomic_DNA"/>
</dbReference>
<dbReference type="InterPro" id="IPR007329">
    <property type="entry name" value="FMN-bd"/>
</dbReference>